<comment type="caution">
    <text evidence="1">The sequence shown here is derived from an EMBL/GenBank/DDBJ whole genome shotgun (WGS) entry which is preliminary data.</text>
</comment>
<accession>A0A164W6W0</accession>
<proteinExistence type="predicted"/>
<keyword evidence="2" id="KW-1185">Reference proteome</keyword>
<organism evidence="1 2">
    <name type="scientific">Daphnia magna</name>
    <dbReference type="NCBI Taxonomy" id="35525"/>
    <lineage>
        <taxon>Eukaryota</taxon>
        <taxon>Metazoa</taxon>
        <taxon>Ecdysozoa</taxon>
        <taxon>Arthropoda</taxon>
        <taxon>Crustacea</taxon>
        <taxon>Branchiopoda</taxon>
        <taxon>Diplostraca</taxon>
        <taxon>Cladocera</taxon>
        <taxon>Anomopoda</taxon>
        <taxon>Daphniidae</taxon>
        <taxon>Daphnia</taxon>
    </lineage>
</organism>
<dbReference type="Proteomes" id="UP000076858">
    <property type="component" value="Unassembled WGS sequence"/>
</dbReference>
<name>A0A164W6W0_9CRUS</name>
<protein>
    <submittedName>
        <fullName evidence="1">Uncharacterized protein</fullName>
    </submittedName>
</protein>
<dbReference type="EMBL" id="LRGB01001325">
    <property type="protein sequence ID" value="KZS13003.1"/>
    <property type="molecule type" value="Genomic_DNA"/>
</dbReference>
<evidence type="ECO:0000313" key="1">
    <source>
        <dbReference type="EMBL" id="KZS13003.1"/>
    </source>
</evidence>
<dbReference type="AlphaFoldDB" id="A0A164W6W0"/>
<sequence>MCVWTKALGFYMREEKRKRGLGREGVVWDTWATVKVIRISCISTFNHPPLLLPTFLSTSSR</sequence>
<gene>
    <name evidence="1" type="ORF">APZ42_021971</name>
</gene>
<reference evidence="1 2" key="1">
    <citation type="submission" date="2016-03" db="EMBL/GenBank/DDBJ databases">
        <title>EvidentialGene: Evidence-directed Construction of Genes on Genomes.</title>
        <authorList>
            <person name="Gilbert D.G."/>
            <person name="Choi J.-H."/>
            <person name="Mockaitis K."/>
            <person name="Colbourne J."/>
            <person name="Pfrender M."/>
        </authorList>
    </citation>
    <scope>NUCLEOTIDE SEQUENCE [LARGE SCALE GENOMIC DNA]</scope>
    <source>
        <strain evidence="1 2">Xinb3</strain>
        <tissue evidence="1">Complete organism</tissue>
    </source>
</reference>
<evidence type="ECO:0000313" key="2">
    <source>
        <dbReference type="Proteomes" id="UP000076858"/>
    </source>
</evidence>